<dbReference type="Gene3D" id="2.40.30.10">
    <property type="entry name" value="Translation factors"/>
    <property type="match status" value="1"/>
</dbReference>
<dbReference type="SUPFAM" id="SSF52343">
    <property type="entry name" value="Ferredoxin reductase-like, C-terminal NADP-linked domain"/>
    <property type="match status" value="1"/>
</dbReference>
<dbReference type="STRING" id="385682.SAMN05444380_11372"/>
<dbReference type="Proteomes" id="UP000181976">
    <property type="component" value="Unassembled WGS sequence"/>
</dbReference>
<gene>
    <name evidence="10" type="ORF">SAMN05444380_11372</name>
</gene>
<evidence type="ECO:0000256" key="4">
    <source>
        <dbReference type="ARBA" id="ARBA00022723"/>
    </source>
</evidence>
<dbReference type="AlphaFoldDB" id="A0A1I2BJW1"/>
<dbReference type="PANTHER" id="PTHR47354">
    <property type="entry name" value="NADH OXIDOREDUCTASE HCR"/>
    <property type="match status" value="1"/>
</dbReference>
<keyword evidence="8" id="KW-0411">Iron-sulfur</keyword>
<sequence>MLTKFVKSISTPIELTEIVEEAPDTYTFKFAVPEKIRWSPGTYAHFLSSSLSNGEKVKKELVRELSIMSHPDEDFIGFTTRIRENASTFKRIMLNMKAGDQIRMFKMGNHFAKANLAEPVVFISMGVGIATFRPLILEHVNNTSARFPVTNINIDRTGHFVYQSFLETLPENKVKNVLVTNRTDLYKSIDVSIANRSKTFCVVGSDEFNKNIGDYLLRKKVPKKSIIFDKH</sequence>
<dbReference type="OrthoDB" id="9796486at2"/>
<organism evidence="10 11">
    <name type="scientific">Thermophagus xiamenensis</name>
    <dbReference type="NCBI Taxonomy" id="385682"/>
    <lineage>
        <taxon>Bacteria</taxon>
        <taxon>Pseudomonadati</taxon>
        <taxon>Bacteroidota</taxon>
        <taxon>Bacteroidia</taxon>
        <taxon>Marinilabiliales</taxon>
        <taxon>Marinilabiliaceae</taxon>
        <taxon>Thermophagus</taxon>
    </lineage>
</organism>
<keyword evidence="3" id="KW-0001">2Fe-2S</keyword>
<keyword evidence="4" id="KW-0479">Metal-binding</keyword>
<dbReference type="GO" id="GO:0016491">
    <property type="term" value="F:oxidoreductase activity"/>
    <property type="evidence" value="ECO:0007669"/>
    <property type="project" value="UniProtKB-KW"/>
</dbReference>
<comment type="cofactor">
    <cofactor evidence="1">
        <name>FAD</name>
        <dbReference type="ChEBI" id="CHEBI:57692"/>
    </cofactor>
</comment>
<dbReference type="PROSITE" id="PS51384">
    <property type="entry name" value="FAD_FR"/>
    <property type="match status" value="1"/>
</dbReference>
<dbReference type="PANTHER" id="PTHR47354:SF8">
    <property type="entry name" value="1,2-PHENYLACETYL-COA EPOXIDASE, SUBUNIT E"/>
    <property type="match status" value="1"/>
</dbReference>
<protein>
    <submittedName>
        <fullName evidence="10">Ferredoxin--NADP+ reductase</fullName>
    </submittedName>
</protein>
<dbReference type="InterPro" id="IPR050415">
    <property type="entry name" value="MRET"/>
</dbReference>
<evidence type="ECO:0000256" key="2">
    <source>
        <dbReference type="ARBA" id="ARBA00022630"/>
    </source>
</evidence>
<keyword evidence="2" id="KW-0285">Flavoprotein</keyword>
<dbReference type="Gene3D" id="3.40.50.80">
    <property type="entry name" value="Nucleotide-binding domain of ferredoxin-NADP reductase (FNR) module"/>
    <property type="match status" value="1"/>
</dbReference>
<keyword evidence="5" id="KW-0274">FAD</keyword>
<evidence type="ECO:0000256" key="7">
    <source>
        <dbReference type="ARBA" id="ARBA00023004"/>
    </source>
</evidence>
<feature type="domain" description="FAD-binding FR-type" evidence="9">
    <location>
        <begin position="8"/>
        <end position="114"/>
    </location>
</feature>
<dbReference type="SUPFAM" id="SSF63380">
    <property type="entry name" value="Riboflavin synthase domain-like"/>
    <property type="match status" value="1"/>
</dbReference>
<dbReference type="GO" id="GO:0051537">
    <property type="term" value="F:2 iron, 2 sulfur cluster binding"/>
    <property type="evidence" value="ECO:0007669"/>
    <property type="project" value="UniProtKB-KW"/>
</dbReference>
<reference evidence="10 11" key="1">
    <citation type="submission" date="2016-10" db="EMBL/GenBank/DDBJ databases">
        <authorList>
            <person name="de Groot N.N."/>
        </authorList>
    </citation>
    <scope>NUCLEOTIDE SEQUENCE [LARGE SCALE GENOMIC DNA]</scope>
    <source>
        <strain evidence="10 11">DSM 19012</strain>
    </source>
</reference>
<dbReference type="GO" id="GO:0046872">
    <property type="term" value="F:metal ion binding"/>
    <property type="evidence" value="ECO:0007669"/>
    <property type="project" value="UniProtKB-KW"/>
</dbReference>
<dbReference type="EMBL" id="FONA01000013">
    <property type="protein sequence ID" value="SFE56088.1"/>
    <property type="molecule type" value="Genomic_DNA"/>
</dbReference>
<proteinExistence type="predicted"/>
<dbReference type="GO" id="GO:0050660">
    <property type="term" value="F:flavin adenine dinucleotide binding"/>
    <property type="evidence" value="ECO:0007669"/>
    <property type="project" value="TreeGrafter"/>
</dbReference>
<evidence type="ECO:0000256" key="1">
    <source>
        <dbReference type="ARBA" id="ARBA00001974"/>
    </source>
</evidence>
<evidence type="ECO:0000256" key="3">
    <source>
        <dbReference type="ARBA" id="ARBA00022714"/>
    </source>
</evidence>
<dbReference type="InterPro" id="IPR017938">
    <property type="entry name" value="Riboflavin_synthase-like_b-brl"/>
</dbReference>
<evidence type="ECO:0000256" key="8">
    <source>
        <dbReference type="ARBA" id="ARBA00023014"/>
    </source>
</evidence>
<evidence type="ECO:0000256" key="6">
    <source>
        <dbReference type="ARBA" id="ARBA00023002"/>
    </source>
</evidence>
<evidence type="ECO:0000313" key="10">
    <source>
        <dbReference type="EMBL" id="SFE56088.1"/>
    </source>
</evidence>
<keyword evidence="6" id="KW-0560">Oxidoreductase</keyword>
<name>A0A1I2BJW1_9BACT</name>
<dbReference type="InterPro" id="IPR017927">
    <property type="entry name" value="FAD-bd_FR_type"/>
</dbReference>
<evidence type="ECO:0000313" key="11">
    <source>
        <dbReference type="Proteomes" id="UP000181976"/>
    </source>
</evidence>
<evidence type="ECO:0000259" key="9">
    <source>
        <dbReference type="PROSITE" id="PS51384"/>
    </source>
</evidence>
<dbReference type="InterPro" id="IPR039261">
    <property type="entry name" value="FNR_nucleotide-bd"/>
</dbReference>
<keyword evidence="7" id="KW-0408">Iron</keyword>
<dbReference type="InParanoid" id="A0A1I2BJW1"/>
<evidence type="ECO:0000256" key="5">
    <source>
        <dbReference type="ARBA" id="ARBA00022827"/>
    </source>
</evidence>
<dbReference type="eggNOG" id="COG1018">
    <property type="taxonomic scope" value="Bacteria"/>
</dbReference>
<accession>A0A1I2BJW1</accession>
<keyword evidence="11" id="KW-1185">Reference proteome</keyword>
<dbReference type="RefSeq" id="WP_010528066.1">
    <property type="nucleotide sequence ID" value="NZ_AFSL01000071.1"/>
</dbReference>